<gene>
    <name evidence="2" type="ORF">QBD03_03280</name>
</gene>
<dbReference type="AlphaFoldDB" id="A0AAF0GRK7"/>
<feature type="compositionally biased region" description="Polar residues" evidence="1">
    <location>
        <begin position="149"/>
        <end position="164"/>
    </location>
</feature>
<dbReference type="InterPro" id="IPR032675">
    <property type="entry name" value="LRR_dom_sf"/>
</dbReference>
<reference evidence="2" key="1">
    <citation type="submission" date="2023-04" db="EMBL/GenBank/DDBJ databases">
        <title>Novel strain of Lactilactobacillus sakei and use thereof.</title>
        <authorList>
            <person name="Kim S.Y."/>
        </authorList>
    </citation>
    <scope>NUCLEOTIDE SEQUENCE</scope>
    <source>
        <strain evidence="2">HUP1</strain>
    </source>
</reference>
<dbReference type="PANTHER" id="PTHR48054:SF47">
    <property type="entry name" value="OS06G0179800 PROTEIN"/>
    <property type="match status" value="1"/>
</dbReference>
<sequence>MSKMKRKKQLLLISLAALLVIGFGYGIYSVVPQLLAGDTQVTDLTLKSQVNDQTIQLTVSDRNTADTKVVVPLSDNLTYTPTNQTNAGVTYDQVNHQIVIDWLADHDKTTNLTVKAEQAGTYVFKAQTTRDEGPVNTPPASATVKPVESTPTSSILNSSQTALSKKTAVPGLQKQDTTSSQSLDTKQATEQQKNSTKDLPAHADTDIVTPADFDNQPWILYTLKREWNMDISKGKTTFGMLKTVTKLDLWAGNGLPMDNSQATGYIPAGIKYLTNLKILGLGKSSLSVIPDKLNPEVHYQNGYYRAGNISGVIPPEIGQLKELEVFSIGDNEKVTGAIPAEISQLSKLKVIDIHGGDNMSFDFKDISKLTKLTTLILYRMKKTYNSLSDIIRLDNLTFLYLPYDFITGTIPSEIGNLKLNLLNLSSNELEGTVPESFNNFDASMSMNISYNTNLYGVISDKVAGLNPVRSGLTNILYTQLTIKNPDASYRASNRVTDYSFMNSLNQLILRAFAKKDLAGSYADVPLNIPDSNDSKIQIFDTYGAVITDPLNIGLGTMSPQISKIMKLSPGHTFQISDSKGNLIYDSPADPKFRLIPKSNEKKYVISMDHTDPNPGSGITELDLNINWVRPKTIQDLKSEDVNLGADNHIKYIKQKPFKVISTVQNDDSFEISMDKTALTVKPVEKDKVDIDKTSFEIQKPNTTIWESVPSADISDIENGYQIKLNGLALKPKEKVKIRYSVTAKEAFDDTGVLSSETSLMSGYKLPVASADMTIKNGQLLFKTVPVAMSFADSKIANMTTEIKRKLPDWKMQIEDTRLNKTNWHITANLISNLKNSNGDSLGDSVVFKKTGQPNQVITTTSAVDVYDGTSGTADYQDVQWGADTGPTLSVAPGLAKLGSYTGTMQWTLIDAPA</sequence>
<dbReference type="PANTHER" id="PTHR48054">
    <property type="entry name" value="RECEPTOR KINASE-LIKE PROTEIN XA21"/>
    <property type="match status" value="1"/>
</dbReference>
<dbReference type="Proteomes" id="UP001179858">
    <property type="component" value="Chromosome"/>
</dbReference>
<evidence type="ECO:0000313" key="2">
    <source>
        <dbReference type="EMBL" id="WGI19746.1"/>
    </source>
</evidence>
<dbReference type="Gene3D" id="3.80.10.10">
    <property type="entry name" value="Ribonuclease Inhibitor"/>
    <property type="match status" value="1"/>
</dbReference>
<name>A0AAF0GRK7_LATSK</name>
<accession>A0AAF0GRK7</accession>
<evidence type="ECO:0000256" key="1">
    <source>
        <dbReference type="SAM" id="MobiDB-lite"/>
    </source>
</evidence>
<proteinExistence type="predicted"/>
<feature type="compositionally biased region" description="Polar residues" evidence="1">
    <location>
        <begin position="174"/>
        <end position="194"/>
    </location>
</feature>
<evidence type="ECO:0008006" key="4">
    <source>
        <dbReference type="Google" id="ProtNLM"/>
    </source>
</evidence>
<dbReference type="EMBL" id="CP122959">
    <property type="protein sequence ID" value="WGI19746.1"/>
    <property type="molecule type" value="Genomic_DNA"/>
</dbReference>
<evidence type="ECO:0000313" key="3">
    <source>
        <dbReference type="Proteomes" id="UP001179858"/>
    </source>
</evidence>
<feature type="region of interest" description="Disordered" evidence="1">
    <location>
        <begin position="125"/>
        <end position="203"/>
    </location>
</feature>
<dbReference type="SUPFAM" id="SSF52058">
    <property type="entry name" value="L domain-like"/>
    <property type="match status" value="1"/>
</dbReference>
<dbReference type="InterPro" id="IPR052592">
    <property type="entry name" value="LRR-RLK"/>
</dbReference>
<organism evidence="2 3">
    <name type="scientific">Latilactobacillus sakei</name>
    <name type="common">Lactobacillus sakei</name>
    <dbReference type="NCBI Taxonomy" id="1599"/>
    <lineage>
        <taxon>Bacteria</taxon>
        <taxon>Bacillati</taxon>
        <taxon>Bacillota</taxon>
        <taxon>Bacilli</taxon>
        <taxon>Lactobacillales</taxon>
        <taxon>Lactobacillaceae</taxon>
        <taxon>Latilactobacillus</taxon>
    </lineage>
</organism>
<dbReference type="RefSeq" id="WP_280103182.1">
    <property type="nucleotide sequence ID" value="NZ_CP122959.1"/>
</dbReference>
<protein>
    <recommendedName>
        <fullName evidence="4">WxL domain-containing protein</fullName>
    </recommendedName>
</protein>